<evidence type="ECO:0000256" key="2">
    <source>
        <dbReference type="ARBA" id="ARBA00008149"/>
    </source>
</evidence>
<comment type="caution">
    <text evidence="10">The sequence shown here is derived from an EMBL/GenBank/DDBJ whole genome shotgun (WGS) entry which is preliminary data.</text>
</comment>
<protein>
    <submittedName>
        <fullName evidence="10">Type VII secretion protein EccB</fullName>
    </submittedName>
</protein>
<proteinExistence type="inferred from homology"/>
<dbReference type="Proteomes" id="UP000749040">
    <property type="component" value="Unassembled WGS sequence"/>
</dbReference>
<evidence type="ECO:0000256" key="5">
    <source>
        <dbReference type="ARBA" id="ARBA00022741"/>
    </source>
</evidence>
<dbReference type="InterPro" id="IPR007795">
    <property type="entry name" value="T7SS_EccB"/>
</dbReference>
<keyword evidence="5" id="KW-0547">Nucleotide-binding</keyword>
<comment type="subcellular location">
    <subcellularLocation>
        <location evidence="1">Cell membrane</location>
        <topology evidence="1">Single-pass membrane protein</topology>
    </subcellularLocation>
</comment>
<keyword evidence="11" id="KW-1185">Reference proteome</keyword>
<dbReference type="NCBIfam" id="TIGR03919">
    <property type="entry name" value="T7SS_EccB"/>
    <property type="match status" value="1"/>
</dbReference>
<dbReference type="Gene3D" id="2.40.50.910">
    <property type="entry name" value="Type VII secretion system EccB, repeat 3 domain"/>
    <property type="match status" value="1"/>
</dbReference>
<dbReference type="Pfam" id="PF05108">
    <property type="entry name" value="T7SS_ESX1_EccB"/>
    <property type="match status" value="1"/>
</dbReference>
<evidence type="ECO:0000256" key="8">
    <source>
        <dbReference type="ARBA" id="ARBA00022989"/>
    </source>
</evidence>
<dbReference type="InterPro" id="IPR042485">
    <property type="entry name" value="T7SS_EccB_R3"/>
</dbReference>
<keyword evidence="3" id="KW-1003">Cell membrane</keyword>
<dbReference type="RefSeq" id="WP_205355818.1">
    <property type="nucleotide sequence ID" value="NZ_JADKYB010000002.1"/>
</dbReference>
<keyword evidence="7" id="KW-0067">ATP-binding</keyword>
<evidence type="ECO:0000256" key="4">
    <source>
        <dbReference type="ARBA" id="ARBA00022692"/>
    </source>
</evidence>
<comment type="similarity">
    <text evidence="2">Belongs to the EccB family.</text>
</comment>
<keyword evidence="9" id="KW-0472">Membrane</keyword>
<evidence type="ECO:0000256" key="3">
    <source>
        <dbReference type="ARBA" id="ARBA00022475"/>
    </source>
</evidence>
<keyword evidence="4" id="KW-0812">Transmembrane</keyword>
<organism evidence="10 11">
    <name type="scientific">Actinacidiphila acididurans</name>
    <dbReference type="NCBI Taxonomy" id="2784346"/>
    <lineage>
        <taxon>Bacteria</taxon>
        <taxon>Bacillati</taxon>
        <taxon>Actinomycetota</taxon>
        <taxon>Actinomycetes</taxon>
        <taxon>Kitasatosporales</taxon>
        <taxon>Streptomycetaceae</taxon>
        <taxon>Actinacidiphila</taxon>
    </lineage>
</organism>
<name>A0ABS2TKY4_9ACTN</name>
<evidence type="ECO:0000313" key="10">
    <source>
        <dbReference type="EMBL" id="MBM9503995.1"/>
    </source>
</evidence>
<evidence type="ECO:0000256" key="1">
    <source>
        <dbReference type="ARBA" id="ARBA00004162"/>
    </source>
</evidence>
<keyword evidence="8" id="KW-1133">Transmembrane helix</keyword>
<dbReference type="InterPro" id="IPR044857">
    <property type="entry name" value="T7SS_EccB_R1"/>
</dbReference>
<dbReference type="PANTHER" id="PTHR40765">
    <property type="entry name" value="ESX-2 SECRETION SYSTEM ATPASE ECCB2"/>
    <property type="match status" value="1"/>
</dbReference>
<dbReference type="Gene3D" id="3.30.2390.20">
    <property type="entry name" value="Type VII secretion system EccB, repeat 1 domain"/>
    <property type="match status" value="1"/>
</dbReference>
<evidence type="ECO:0000256" key="9">
    <source>
        <dbReference type="ARBA" id="ARBA00023136"/>
    </source>
</evidence>
<evidence type="ECO:0000256" key="6">
    <source>
        <dbReference type="ARBA" id="ARBA00022801"/>
    </source>
</evidence>
<dbReference type="EMBL" id="JADKYB010000002">
    <property type="protein sequence ID" value="MBM9503995.1"/>
    <property type="molecule type" value="Genomic_DNA"/>
</dbReference>
<sequence>MASRKDQLNAYNFARRRTVAAFLQPSPTGSEEGAPRPLRALGPSLVVGALALAAFGAWGLLQPAAPSGWDTPGSYVIVGSESTTRYVVLKDTGPNGKPGPAQLHPVLNFASAKLLLDPDKGQVIKVKESVLDSGTIRHGATIGIPYAPDRLPSPQDAGTPKDWAVCDRPGAVAGTAPDQAVFVLAAKEAVPAGKRMRLTGNQVLYVRDRDSGTEWLVDAHGTRYELGGPQGNQASNAPEMQTLRTTLFGQSAQPQPVTKAWLNSLNPGSPIVLPNIPGLKTTDASGRKVGTVLEATSAAGENFYVVQQDGVASTTAFAALLIEQEMGQAAPVRTAVPSGVVGRFTGAALDWPALEPHTVNVATAGGATPTTVACSVLAGPAGTTGRLPLEVWAGADYPATIVNGATSAYVTPGTGLLYVEVTGNDPTSGTLYLVTDTGLRYAVPRNNDSTAATPTPAPTPGGTAAVNLAQTRLGYGGVTPKGIPLAWSEFLPKGPTLDTESAMQAQGS</sequence>
<evidence type="ECO:0000256" key="7">
    <source>
        <dbReference type="ARBA" id="ARBA00022840"/>
    </source>
</evidence>
<accession>A0ABS2TKY4</accession>
<gene>
    <name evidence="10" type="primary">eccB</name>
    <name evidence="10" type="ORF">ITX44_05475</name>
</gene>
<dbReference type="PANTHER" id="PTHR40765:SF2">
    <property type="entry name" value="ESX-2 SECRETION SYSTEM ATPASE ECCB2"/>
    <property type="match status" value="1"/>
</dbReference>
<reference evidence="10 11" key="1">
    <citation type="submission" date="2021-01" db="EMBL/GenBank/DDBJ databases">
        <title>Streptomyces acididurans sp. nov., isolated from a peat swamp forest soil.</title>
        <authorList>
            <person name="Chantavorakit T."/>
            <person name="Duangmal K."/>
        </authorList>
    </citation>
    <scope>NUCLEOTIDE SEQUENCE [LARGE SCALE GENOMIC DNA]</scope>
    <source>
        <strain evidence="10 11">KK5PA1</strain>
    </source>
</reference>
<keyword evidence="6" id="KW-0378">Hydrolase</keyword>
<evidence type="ECO:0000313" key="11">
    <source>
        <dbReference type="Proteomes" id="UP000749040"/>
    </source>
</evidence>